<evidence type="ECO:0000256" key="3">
    <source>
        <dbReference type="PROSITE-ProRule" id="PRU00042"/>
    </source>
</evidence>
<reference evidence="5 6" key="1">
    <citation type="submission" date="2024-04" db="EMBL/GenBank/DDBJ databases">
        <authorList>
            <consortium name="Genoscope - CEA"/>
            <person name="William W."/>
        </authorList>
    </citation>
    <scope>NUCLEOTIDE SEQUENCE [LARGE SCALE GENOMIC DNA]</scope>
</reference>
<dbReference type="PANTHER" id="PTHR16515:SF21">
    <property type="entry name" value="PR DOMAIN ZINC FINGER PROTEIN 13"/>
    <property type="match status" value="1"/>
</dbReference>
<keyword evidence="3" id="KW-0862">Zinc</keyword>
<dbReference type="EMBL" id="CAXITT010000879">
    <property type="protein sequence ID" value="CAL1546917.1"/>
    <property type="molecule type" value="Genomic_DNA"/>
</dbReference>
<dbReference type="InterPro" id="IPR001214">
    <property type="entry name" value="SET_dom"/>
</dbReference>
<dbReference type="SMART" id="SM00355">
    <property type="entry name" value="ZnF_C2H2"/>
    <property type="match status" value="4"/>
</dbReference>
<keyword evidence="6" id="KW-1185">Reference proteome</keyword>
<evidence type="ECO:0000256" key="2">
    <source>
        <dbReference type="ARBA" id="ARBA00023163"/>
    </source>
</evidence>
<name>A0AAV2IIR0_LYMST</name>
<dbReference type="GO" id="GO:0010468">
    <property type="term" value="P:regulation of gene expression"/>
    <property type="evidence" value="ECO:0007669"/>
    <property type="project" value="TreeGrafter"/>
</dbReference>
<dbReference type="Gene3D" id="3.30.160.60">
    <property type="entry name" value="Classic Zinc Finger"/>
    <property type="match status" value="3"/>
</dbReference>
<dbReference type="PROSITE" id="PS50157">
    <property type="entry name" value="ZINC_FINGER_C2H2_2"/>
    <property type="match status" value="4"/>
</dbReference>
<gene>
    <name evidence="5" type="ORF">GSLYS_00020294001</name>
</gene>
<feature type="domain" description="C2H2-type" evidence="4">
    <location>
        <begin position="202"/>
        <end position="229"/>
    </location>
</feature>
<dbReference type="PANTHER" id="PTHR16515">
    <property type="entry name" value="PR DOMAIN ZINC FINGER PROTEIN"/>
    <property type="match status" value="1"/>
</dbReference>
<dbReference type="Pfam" id="PF00096">
    <property type="entry name" value="zf-C2H2"/>
    <property type="match status" value="2"/>
</dbReference>
<dbReference type="GO" id="GO:0008270">
    <property type="term" value="F:zinc ion binding"/>
    <property type="evidence" value="ECO:0007669"/>
    <property type="project" value="UniProtKB-KW"/>
</dbReference>
<protein>
    <recommendedName>
        <fullName evidence="4">C2H2-type domain-containing protein</fullName>
    </recommendedName>
</protein>
<accession>A0AAV2IIR0</accession>
<evidence type="ECO:0000256" key="1">
    <source>
        <dbReference type="ARBA" id="ARBA00023015"/>
    </source>
</evidence>
<dbReference type="Proteomes" id="UP001497497">
    <property type="component" value="Unassembled WGS sequence"/>
</dbReference>
<proteinExistence type="predicted"/>
<dbReference type="Pfam" id="PF21549">
    <property type="entry name" value="PRDM2_PR"/>
    <property type="match status" value="1"/>
</dbReference>
<keyword evidence="2" id="KW-0804">Transcription</keyword>
<dbReference type="InterPro" id="IPR013087">
    <property type="entry name" value="Znf_C2H2_type"/>
</dbReference>
<keyword evidence="3" id="KW-0479">Metal-binding</keyword>
<dbReference type="AlphaFoldDB" id="A0AAV2IIR0"/>
<sequence>MADAWATCVRSARDRHEQNLELLRGEDGLVARTLREIGRGEQLLVWYEEGLARELGVPILTLSHIRGHQSYMCTGCGTAFTHPNILKAHIFLQCSQAATAPTSTTESLVPFHQLLQTISKRPESTAWPGGERRHVKRVKHSAMDDFQDCGSLPASNPHSSRMSPSVRHLRHGNPYSFSLPSDKEPLDMLPQAYFANKSKKGHLCLCCGKLYSRKYGLKIHMRTHNGYKPLKCKICSRPFGDPSNLNKHVRLHAQGETPYRCEYCGKVLVRRRDLERHVRSRHPMGCLGTDEGLPLCESS</sequence>
<evidence type="ECO:0000313" key="5">
    <source>
        <dbReference type="EMBL" id="CAL1546917.1"/>
    </source>
</evidence>
<dbReference type="SUPFAM" id="SSF57667">
    <property type="entry name" value="beta-beta-alpha zinc fingers"/>
    <property type="match status" value="2"/>
</dbReference>
<feature type="domain" description="C2H2-type" evidence="4">
    <location>
        <begin position="230"/>
        <end position="257"/>
    </location>
</feature>
<keyword evidence="3" id="KW-0863">Zinc-finger</keyword>
<feature type="domain" description="C2H2-type" evidence="4">
    <location>
        <begin position="71"/>
        <end position="101"/>
    </location>
</feature>
<dbReference type="GO" id="GO:0005634">
    <property type="term" value="C:nucleus"/>
    <property type="evidence" value="ECO:0007669"/>
    <property type="project" value="TreeGrafter"/>
</dbReference>
<dbReference type="InterPro" id="IPR036236">
    <property type="entry name" value="Znf_C2H2_sf"/>
</dbReference>
<organism evidence="5 6">
    <name type="scientific">Lymnaea stagnalis</name>
    <name type="common">Great pond snail</name>
    <name type="synonym">Helix stagnalis</name>
    <dbReference type="NCBI Taxonomy" id="6523"/>
    <lineage>
        <taxon>Eukaryota</taxon>
        <taxon>Metazoa</taxon>
        <taxon>Spiralia</taxon>
        <taxon>Lophotrochozoa</taxon>
        <taxon>Mollusca</taxon>
        <taxon>Gastropoda</taxon>
        <taxon>Heterobranchia</taxon>
        <taxon>Euthyneura</taxon>
        <taxon>Panpulmonata</taxon>
        <taxon>Hygrophila</taxon>
        <taxon>Lymnaeoidea</taxon>
        <taxon>Lymnaeidae</taxon>
        <taxon>Lymnaea</taxon>
    </lineage>
</organism>
<feature type="non-terminal residue" evidence="5">
    <location>
        <position position="299"/>
    </location>
</feature>
<dbReference type="Gene3D" id="2.170.270.10">
    <property type="entry name" value="SET domain"/>
    <property type="match status" value="1"/>
</dbReference>
<dbReference type="InterPro" id="IPR050331">
    <property type="entry name" value="Zinc_finger"/>
</dbReference>
<feature type="domain" description="C2H2-type" evidence="4">
    <location>
        <begin position="259"/>
        <end position="282"/>
    </location>
</feature>
<dbReference type="InterPro" id="IPR046341">
    <property type="entry name" value="SET_dom_sf"/>
</dbReference>
<evidence type="ECO:0000313" key="6">
    <source>
        <dbReference type="Proteomes" id="UP001497497"/>
    </source>
</evidence>
<comment type="caution">
    <text evidence="5">The sequence shown here is derived from an EMBL/GenBank/DDBJ whole genome shotgun (WGS) entry which is preliminary data.</text>
</comment>
<dbReference type="FunFam" id="3.30.160.60:FF:000616">
    <property type="entry name" value="PR domain zinc finger protein 13"/>
    <property type="match status" value="1"/>
</dbReference>
<evidence type="ECO:0000259" key="4">
    <source>
        <dbReference type="PROSITE" id="PS50157"/>
    </source>
</evidence>
<dbReference type="PROSITE" id="PS00028">
    <property type="entry name" value="ZINC_FINGER_C2H2_1"/>
    <property type="match status" value="3"/>
</dbReference>
<keyword evidence="1" id="KW-0805">Transcription regulation</keyword>